<dbReference type="Proteomes" id="UP000308267">
    <property type="component" value="Unassembled WGS sequence"/>
</dbReference>
<evidence type="ECO:0000313" key="2">
    <source>
        <dbReference type="EMBL" id="TGZ42217.1"/>
    </source>
</evidence>
<protein>
    <submittedName>
        <fullName evidence="2">Uncharacterized protein</fullName>
    </submittedName>
</protein>
<feature type="transmembrane region" description="Helical" evidence="1">
    <location>
        <begin position="569"/>
        <end position="592"/>
    </location>
</feature>
<keyword evidence="1" id="KW-0812">Transmembrane</keyword>
<keyword evidence="3" id="KW-1185">Reference proteome</keyword>
<keyword evidence="1" id="KW-0472">Membrane</keyword>
<organism evidence="2 3">
    <name type="scientific">Opisthorchis felineus</name>
    <dbReference type="NCBI Taxonomy" id="147828"/>
    <lineage>
        <taxon>Eukaryota</taxon>
        <taxon>Metazoa</taxon>
        <taxon>Spiralia</taxon>
        <taxon>Lophotrochozoa</taxon>
        <taxon>Platyhelminthes</taxon>
        <taxon>Trematoda</taxon>
        <taxon>Digenea</taxon>
        <taxon>Opisthorchiida</taxon>
        <taxon>Opisthorchiata</taxon>
        <taxon>Opisthorchiidae</taxon>
        <taxon>Opisthorchis</taxon>
    </lineage>
</organism>
<evidence type="ECO:0000256" key="1">
    <source>
        <dbReference type="SAM" id="Phobius"/>
    </source>
</evidence>
<name>A0A4S2K4P4_OPIFE</name>
<reference evidence="2 3" key="1">
    <citation type="journal article" date="2019" name="BMC Genomics">
        <title>New insights from Opisthorchis felineus genome: update on genomics of the epidemiologically important liver flukes.</title>
        <authorList>
            <person name="Ershov N.I."/>
            <person name="Mordvinov V.A."/>
            <person name="Prokhortchouk E.B."/>
            <person name="Pakharukova M.Y."/>
            <person name="Gunbin K.V."/>
            <person name="Ustyantsev K."/>
            <person name="Genaev M.A."/>
            <person name="Blinov A.G."/>
            <person name="Mazur A."/>
            <person name="Boulygina E."/>
            <person name="Tsygankova S."/>
            <person name="Khrameeva E."/>
            <person name="Chekanov N."/>
            <person name="Fan G."/>
            <person name="Xiao A."/>
            <person name="Zhang H."/>
            <person name="Xu X."/>
            <person name="Yang H."/>
            <person name="Solovyev V."/>
            <person name="Lee S.M."/>
            <person name="Liu X."/>
            <person name="Afonnikov D.A."/>
            <person name="Skryabin K.G."/>
        </authorList>
    </citation>
    <scope>NUCLEOTIDE SEQUENCE [LARGE SCALE GENOMIC DNA]</scope>
    <source>
        <strain evidence="2">AK-0245</strain>
        <tissue evidence="2">Whole organism</tissue>
    </source>
</reference>
<comment type="caution">
    <text evidence="2">The sequence shown here is derived from an EMBL/GenBank/DDBJ whole genome shotgun (WGS) entry which is preliminary data.</text>
</comment>
<keyword evidence="1" id="KW-1133">Transmembrane helix</keyword>
<dbReference type="EMBL" id="SJOL01012597">
    <property type="protein sequence ID" value="TGZ42217.1"/>
    <property type="molecule type" value="Genomic_DNA"/>
</dbReference>
<accession>A0A4S2K4P4</accession>
<evidence type="ECO:0000313" key="3">
    <source>
        <dbReference type="Proteomes" id="UP000308267"/>
    </source>
</evidence>
<sequence length="625" mass="71936">MPANAVNGHPHRHFFRSTVTGDFGLKSTTDQDGSDYVKPTPVRHIVVHVEVPESVVWRSRISNKKISKVGPTRLCRMLKNKLGPNIGCTGTKWETGLSEEDSSATVDPKWLRSLILNELPSIEESFNSLPVPTTESLTEMIFRFQVTLVKNELPHTWTKIFPQTSTPLYERPVENLCALVTKSIEENWTSSCTENIICSGRLLTQSPEAADFSVRLYIPNRIAVEICPDTRTNSTRDTLVHLLNDWLTEETFGLTKNNIIEFTAALLRMELKVPHSSMAYLQQSQSEGYHFAENEVTHQLEQIILIRKMDEKMKHFEFRDFAVGTNGSVFALFNIVLQPPEATFEHVNRELQETLSLIRSTRITAQKKIKYYMASSSRNVCIINLAVERQNMDKVAYSKMLDKRSGPYRWLDYQIHLFVVSSLQRCDFYDCIEKFETQITPVYHHLETTHLKATLEVTINHTMLVLQRKSNVTAFLVCINAGQYSTQDTEGERSTIGQWHTKSANRRRRLNETWQNEVAETKPMLPRTPIVDILDQRRSKQQVSGRREPTIQVRFRRLLCWQCSPATKLWMLMSPLLLFSTLFVVFLILWIMSSRTTGLDHLGTFYPLLSVCVADLTQNNVVFER</sequence>
<dbReference type="AlphaFoldDB" id="A0A4S2K4P4"/>
<proteinExistence type="predicted"/>
<dbReference type="OrthoDB" id="10512048at2759"/>
<gene>
    <name evidence="2" type="ORF">CRM22_011226</name>
</gene>